<dbReference type="CDD" id="cd02440">
    <property type="entry name" value="AdoMet_MTases"/>
    <property type="match status" value="1"/>
</dbReference>
<dbReference type="RefSeq" id="WP_080860440.1">
    <property type="nucleotide sequence ID" value="NZ_CP077405.1"/>
</dbReference>
<protein>
    <submittedName>
        <fullName evidence="4">Uncharacterized protein</fullName>
    </submittedName>
</protein>
<dbReference type="Gene3D" id="3.40.50.150">
    <property type="entry name" value="Vaccinia Virus protein VP39"/>
    <property type="match status" value="1"/>
</dbReference>
<dbReference type="NCBIfam" id="TIGR01761">
    <property type="entry name" value="thiaz-red"/>
    <property type="match status" value="1"/>
</dbReference>
<sequence length="752" mass="84490">MISQKIRTLVCGSTFGQFYLSALSTLPNFEIAGLLAQGSQRSKECAGRYGIPLYTNTDVLPSDIDLACIVMRSGVLGGDGIKYAKAILEKGINVLFEPPLHQNEMADCLRIAQKNGVIFQVADLYTQLESARSFISAAKVLLDKQSGLFIDASAANQVLFPLLHILMQVTGNIRPWNIKLLDYEVNKKIPMRILAGEIGGIPLLLRLHHQVDPVDPDNHLPLFHRITLGTEGGTLDLHDPHGLVTWTPRLFIPASVKNDFSFSNVTHLQQPLFSILDGATGVSQAKNLQINWPEAIGRDLIDMAALLSASSVSHHYSQQMLMLCRLWQETTSELGYPELCEQHYEYISVDNLSLDRKNDTLIPTKEFKDKNDPEFTISVLLNNAVKRSDALISDITILQTKHFVYCLDEAILRTMQITLQSSGGFDSPGKLISPDNLINGLGVAKRHQPLIKKWIDVLLDNKRMESNGQNLRLTLFLESDEVERYWKDARLAWKGLGPETFIDYLRQNGKCLLQLMRGEQDAAMLLFPEGRMDIADAIYNDMITSRYLNTLIAEFISQIAIRKLGTLRILEVGAGTGATTNKVVNALMKIGERCVSEYKFTDISPFFLRRARKRFNYLPWMKFGVFDMERDCCEQGIKSGTFDIIILAGVLNNSINTDKTLSTLSPLLSHDGLMLFSEATREHLEILSSQAFMMPQADDERKITQKHFLSLEQWKRALVRAGFINIHVLPDENHPLSPLGQRLFVSSKEPLC</sequence>
<dbReference type="InterPro" id="IPR051450">
    <property type="entry name" value="Gfo/Idh/MocA_Oxidoreductases"/>
</dbReference>
<dbReference type="Pfam" id="PF08242">
    <property type="entry name" value="Methyltransf_12"/>
    <property type="match status" value="1"/>
</dbReference>
<dbReference type="InterPro" id="IPR013217">
    <property type="entry name" value="Methyltransf_12"/>
</dbReference>
<feature type="domain" description="Thiazolinyl imine reductase-like C-terminal" evidence="3">
    <location>
        <begin position="149"/>
        <end position="247"/>
    </location>
</feature>
<organism evidence="4 5">
    <name type="scientific">Citrobacter braakii</name>
    <dbReference type="NCBI Taxonomy" id="57706"/>
    <lineage>
        <taxon>Bacteria</taxon>
        <taxon>Pseudomonadati</taxon>
        <taxon>Pseudomonadota</taxon>
        <taxon>Gammaproteobacteria</taxon>
        <taxon>Enterobacterales</taxon>
        <taxon>Enterobacteriaceae</taxon>
        <taxon>Citrobacter</taxon>
        <taxon>Citrobacter freundii complex</taxon>
    </lineage>
</organism>
<dbReference type="GO" id="GO:0000166">
    <property type="term" value="F:nucleotide binding"/>
    <property type="evidence" value="ECO:0007669"/>
    <property type="project" value="InterPro"/>
</dbReference>
<feature type="domain" description="Gfo/Idh/MocA-like oxidoreductase N-terminal" evidence="1">
    <location>
        <begin position="6"/>
        <end position="122"/>
    </location>
</feature>
<dbReference type="InterPro" id="IPR029063">
    <property type="entry name" value="SAM-dependent_MTases_sf"/>
</dbReference>
<evidence type="ECO:0000259" key="2">
    <source>
        <dbReference type="Pfam" id="PF08242"/>
    </source>
</evidence>
<proteinExistence type="predicted"/>
<dbReference type="InterPro" id="IPR036291">
    <property type="entry name" value="NAD(P)-bd_dom_sf"/>
</dbReference>
<dbReference type="SUPFAM" id="SSF51735">
    <property type="entry name" value="NAD(P)-binding Rossmann-fold domains"/>
    <property type="match status" value="1"/>
</dbReference>
<dbReference type="Gene3D" id="3.40.50.720">
    <property type="entry name" value="NAD(P)-binding Rossmann-like Domain"/>
    <property type="match status" value="1"/>
</dbReference>
<dbReference type="EMBL" id="NAEW01000019">
    <property type="protein sequence ID" value="OQM39616.1"/>
    <property type="molecule type" value="Genomic_DNA"/>
</dbReference>
<dbReference type="AlphaFoldDB" id="A0A1V8NT49"/>
<feature type="domain" description="Methyltransferase type 12" evidence="2">
    <location>
        <begin position="570"/>
        <end position="673"/>
    </location>
</feature>
<dbReference type="PANTHER" id="PTHR43377:SF1">
    <property type="entry name" value="BILIVERDIN REDUCTASE A"/>
    <property type="match status" value="1"/>
</dbReference>
<comment type="caution">
    <text evidence="4">The sequence shown here is derived from an EMBL/GenBank/DDBJ whole genome shotgun (WGS) entry which is preliminary data.</text>
</comment>
<dbReference type="Pfam" id="PF21390">
    <property type="entry name" value="Irp3-like_C"/>
    <property type="match status" value="1"/>
</dbReference>
<evidence type="ECO:0000313" key="4">
    <source>
        <dbReference type="EMBL" id="OQM39616.1"/>
    </source>
</evidence>
<evidence type="ECO:0000259" key="3">
    <source>
        <dbReference type="Pfam" id="PF21390"/>
    </source>
</evidence>
<dbReference type="PANTHER" id="PTHR43377">
    <property type="entry name" value="BILIVERDIN REDUCTASE A"/>
    <property type="match status" value="1"/>
</dbReference>
<reference evidence="4 5" key="1">
    <citation type="submission" date="2017-03" db="EMBL/GenBank/DDBJ databases">
        <authorList>
            <person name="Afonso C.L."/>
            <person name="Miller P.J."/>
            <person name="Scott M.A."/>
            <person name="Spackman E."/>
            <person name="Goraichik I."/>
            <person name="Dimitrov K.M."/>
            <person name="Suarez D.L."/>
            <person name="Swayne D.E."/>
        </authorList>
    </citation>
    <scope>NUCLEOTIDE SEQUENCE [LARGE SCALE GENOMIC DNA]</scope>
    <source>
        <strain evidence="4 5">ATCC 51113</strain>
    </source>
</reference>
<dbReference type="Pfam" id="PF01408">
    <property type="entry name" value="GFO_IDH_MocA"/>
    <property type="match status" value="1"/>
</dbReference>
<dbReference type="SUPFAM" id="SSF53335">
    <property type="entry name" value="S-adenosyl-L-methionine-dependent methyltransferases"/>
    <property type="match status" value="1"/>
</dbReference>
<gene>
    <name evidence="4" type="ORF">BZK42_23570</name>
</gene>
<dbReference type="Gene3D" id="3.30.360.10">
    <property type="entry name" value="Dihydrodipicolinate Reductase, domain 2"/>
    <property type="match status" value="1"/>
</dbReference>
<dbReference type="Proteomes" id="UP000192573">
    <property type="component" value="Unassembled WGS sequence"/>
</dbReference>
<dbReference type="InterPro" id="IPR048655">
    <property type="entry name" value="Irp3-like_C"/>
</dbReference>
<dbReference type="InterPro" id="IPR000683">
    <property type="entry name" value="Gfo/Idh/MocA-like_OxRdtase_N"/>
</dbReference>
<name>A0A1V8NT49_CITBR</name>
<evidence type="ECO:0000259" key="1">
    <source>
        <dbReference type="Pfam" id="PF01408"/>
    </source>
</evidence>
<accession>A0A1V8NT49</accession>
<evidence type="ECO:0000313" key="5">
    <source>
        <dbReference type="Proteomes" id="UP000192573"/>
    </source>
</evidence>
<dbReference type="InterPro" id="IPR010091">
    <property type="entry name" value="Thiazolinyl_imide_reductase"/>
</dbReference>